<feature type="transmembrane region" description="Helical" evidence="7">
    <location>
        <begin position="125"/>
        <end position="148"/>
    </location>
</feature>
<protein>
    <submittedName>
        <fullName evidence="8">SSS family solute:Na+ symporter</fullName>
    </submittedName>
</protein>
<dbReference type="CDD" id="cd10329">
    <property type="entry name" value="SLC5sbd_SGLT1-like"/>
    <property type="match status" value="1"/>
</dbReference>
<keyword evidence="5 7" id="KW-0472">Membrane</keyword>
<dbReference type="PROSITE" id="PS50283">
    <property type="entry name" value="NA_SOLUT_SYMP_3"/>
    <property type="match status" value="1"/>
</dbReference>
<comment type="caution">
    <text evidence="8">The sequence shown here is derived from an EMBL/GenBank/DDBJ whole genome shotgun (WGS) entry which is preliminary data.</text>
</comment>
<dbReference type="Proteomes" id="UP000563524">
    <property type="component" value="Unassembled WGS sequence"/>
</dbReference>
<organism evidence="8 9">
    <name type="scientific">Parvularcula dongshanensis</name>
    <dbReference type="NCBI Taxonomy" id="1173995"/>
    <lineage>
        <taxon>Bacteria</taxon>
        <taxon>Pseudomonadati</taxon>
        <taxon>Pseudomonadota</taxon>
        <taxon>Alphaproteobacteria</taxon>
        <taxon>Parvularculales</taxon>
        <taxon>Parvularculaceae</taxon>
        <taxon>Parvularcula</taxon>
    </lineage>
</organism>
<dbReference type="GO" id="GO:0005412">
    <property type="term" value="F:D-glucose:sodium symporter activity"/>
    <property type="evidence" value="ECO:0007669"/>
    <property type="project" value="TreeGrafter"/>
</dbReference>
<keyword evidence="3 7" id="KW-0812">Transmembrane</keyword>
<evidence type="ECO:0000256" key="5">
    <source>
        <dbReference type="ARBA" id="ARBA00023136"/>
    </source>
</evidence>
<feature type="transmembrane region" description="Helical" evidence="7">
    <location>
        <begin position="365"/>
        <end position="385"/>
    </location>
</feature>
<comment type="similarity">
    <text evidence="2 6">Belongs to the sodium:solute symporter (SSF) (TC 2.A.21) family.</text>
</comment>
<dbReference type="EMBL" id="JACHOB010000006">
    <property type="protein sequence ID" value="MBB4660179.1"/>
    <property type="molecule type" value="Genomic_DNA"/>
</dbReference>
<dbReference type="Gene3D" id="1.20.1730.10">
    <property type="entry name" value="Sodium/glucose cotransporter"/>
    <property type="match status" value="1"/>
</dbReference>
<evidence type="ECO:0000256" key="3">
    <source>
        <dbReference type="ARBA" id="ARBA00022692"/>
    </source>
</evidence>
<dbReference type="GO" id="GO:0005886">
    <property type="term" value="C:plasma membrane"/>
    <property type="evidence" value="ECO:0007669"/>
    <property type="project" value="TreeGrafter"/>
</dbReference>
<dbReference type="Pfam" id="PF00474">
    <property type="entry name" value="SSF"/>
    <property type="match status" value="1"/>
</dbReference>
<keyword evidence="4 7" id="KW-1133">Transmembrane helix</keyword>
<sequence>MDTLERAVLHPIDIGLLVVYALSMIGFGVWSARRSHDAEDYFLAGRRMVWPVIGFSLFASNISSTTIVGLAGSAYGSGIWVFNYEWMAALVLAFFALFVLPQVLRSQVYTMPEFLERRFGRAARLYFAGLTLFLNVVVDTAATLYAGALLVQLVFPNAEVWQTVTVLALIAGGYTILGGLSAVMITDVIQAVLLLIGACVISTIAFAEVGGWGAVMDAVDPKKLSLVRPADDPDMPWPALITGVPLLGFYFWGTNQFMAQRFLSAKDANHARWGALLAGFLKLPVLFIMVLPGTFAILLYPSLPRADLVYPTLMFDLLPVGLLGLVLAGFFAALMSLIDSTLNSASTMVTMDFVRTARPTLSDAALMQIGRLVTFLFMLFAVIWAPQIGRFESIFEYIQQVLSYTVGPVVALYLVGTFWPRANRQGANAALVIGTLTGLGLFAGQVVAPGLGSGPMIAWAGWHWLYVAPAVALVSALVMLAVSLATPAPDRSQTDAYVWTPRLFREETAELRVLPWWQNYRFQFLALLALSALLVGAFW</sequence>
<keyword evidence="9" id="KW-1185">Reference proteome</keyword>
<evidence type="ECO:0000256" key="4">
    <source>
        <dbReference type="ARBA" id="ARBA00022989"/>
    </source>
</evidence>
<dbReference type="InterPro" id="IPR001734">
    <property type="entry name" value="Na/solute_symporter"/>
</dbReference>
<evidence type="ECO:0000256" key="7">
    <source>
        <dbReference type="SAM" id="Phobius"/>
    </source>
</evidence>
<dbReference type="PANTHER" id="PTHR11819">
    <property type="entry name" value="SOLUTE CARRIER FAMILY 5"/>
    <property type="match status" value="1"/>
</dbReference>
<proteinExistence type="inferred from homology"/>
<comment type="subcellular location">
    <subcellularLocation>
        <location evidence="1">Membrane</location>
        <topology evidence="1">Multi-pass membrane protein</topology>
    </subcellularLocation>
</comment>
<evidence type="ECO:0000256" key="2">
    <source>
        <dbReference type="ARBA" id="ARBA00006434"/>
    </source>
</evidence>
<feature type="transmembrane region" description="Helical" evidence="7">
    <location>
        <begin position="431"/>
        <end position="452"/>
    </location>
</feature>
<name>A0A840I5N8_9PROT</name>
<dbReference type="PANTHER" id="PTHR11819:SF195">
    <property type="entry name" value="SODIUM_GLUCOSE COTRANSPORTER 4"/>
    <property type="match status" value="1"/>
</dbReference>
<feature type="transmembrane region" description="Helical" evidence="7">
    <location>
        <begin position="235"/>
        <end position="252"/>
    </location>
</feature>
<dbReference type="NCBIfam" id="TIGR00813">
    <property type="entry name" value="sss"/>
    <property type="match status" value="1"/>
</dbReference>
<feature type="transmembrane region" description="Helical" evidence="7">
    <location>
        <begin position="464"/>
        <end position="485"/>
    </location>
</feature>
<dbReference type="AlphaFoldDB" id="A0A840I5N8"/>
<feature type="transmembrane region" description="Helical" evidence="7">
    <location>
        <begin position="86"/>
        <end position="104"/>
    </location>
</feature>
<dbReference type="RefSeq" id="WP_183819498.1">
    <property type="nucleotide sequence ID" value="NZ_JACHOB010000006.1"/>
</dbReference>
<reference evidence="8 9" key="1">
    <citation type="submission" date="2020-08" db="EMBL/GenBank/DDBJ databases">
        <title>Genomic Encyclopedia of Type Strains, Phase IV (KMG-IV): sequencing the most valuable type-strain genomes for metagenomic binning, comparative biology and taxonomic classification.</title>
        <authorList>
            <person name="Goeker M."/>
        </authorList>
    </citation>
    <scope>NUCLEOTIDE SEQUENCE [LARGE SCALE GENOMIC DNA]</scope>
    <source>
        <strain evidence="8 9">DSM 102850</strain>
    </source>
</reference>
<evidence type="ECO:0000256" key="1">
    <source>
        <dbReference type="ARBA" id="ARBA00004141"/>
    </source>
</evidence>
<feature type="transmembrane region" description="Helical" evidence="7">
    <location>
        <begin position="12"/>
        <end position="32"/>
    </location>
</feature>
<feature type="transmembrane region" description="Helical" evidence="7">
    <location>
        <begin position="192"/>
        <end position="215"/>
    </location>
</feature>
<feature type="transmembrane region" description="Helical" evidence="7">
    <location>
        <begin position="160"/>
        <end position="185"/>
    </location>
</feature>
<feature type="transmembrane region" description="Helical" evidence="7">
    <location>
        <begin position="397"/>
        <end position="419"/>
    </location>
</feature>
<accession>A0A840I5N8</accession>
<feature type="transmembrane region" description="Helical" evidence="7">
    <location>
        <begin position="320"/>
        <end position="338"/>
    </location>
</feature>
<evidence type="ECO:0000313" key="8">
    <source>
        <dbReference type="EMBL" id="MBB4660179.1"/>
    </source>
</evidence>
<feature type="transmembrane region" description="Helical" evidence="7">
    <location>
        <begin position="52"/>
        <end position="74"/>
    </location>
</feature>
<gene>
    <name evidence="8" type="ORF">GGQ59_002723</name>
</gene>
<evidence type="ECO:0000313" key="9">
    <source>
        <dbReference type="Proteomes" id="UP000563524"/>
    </source>
</evidence>
<dbReference type="InterPro" id="IPR038377">
    <property type="entry name" value="Na/Glc_symporter_sf"/>
</dbReference>
<feature type="transmembrane region" description="Helical" evidence="7">
    <location>
        <begin position="273"/>
        <end position="300"/>
    </location>
</feature>
<evidence type="ECO:0000256" key="6">
    <source>
        <dbReference type="RuleBase" id="RU362091"/>
    </source>
</evidence>